<dbReference type="RefSeq" id="WP_100609794.1">
    <property type="nucleotide sequence ID" value="NZ_CP024962.1"/>
</dbReference>
<dbReference type="InterPro" id="IPR050238">
    <property type="entry name" value="DNA_Rep/Repair_Clamp_Loader"/>
</dbReference>
<proteinExistence type="predicted"/>
<dbReference type="SUPFAM" id="SSF52540">
    <property type="entry name" value="P-loop containing nucleoside triphosphate hydrolases"/>
    <property type="match status" value="1"/>
</dbReference>
<gene>
    <name evidence="1" type="primary">holB</name>
    <name evidence="1" type="ORF">EFREU_v1c06990</name>
</gene>
<dbReference type="OrthoDB" id="9810148at2"/>
<dbReference type="EMBL" id="CP024962">
    <property type="protein sequence ID" value="ATZ16719.1"/>
    <property type="molecule type" value="Genomic_DNA"/>
</dbReference>
<dbReference type="KEGG" id="efr:EFREU_v1c06990"/>
<dbReference type="InterPro" id="IPR027417">
    <property type="entry name" value="P-loop_NTPase"/>
</dbReference>
<dbReference type="GO" id="GO:0006261">
    <property type="term" value="P:DNA-templated DNA replication"/>
    <property type="evidence" value="ECO:0007669"/>
    <property type="project" value="TreeGrafter"/>
</dbReference>
<evidence type="ECO:0000313" key="1">
    <source>
        <dbReference type="EMBL" id="ATZ16719.1"/>
    </source>
</evidence>
<accession>A0A2K8NSE0</accession>
<dbReference type="Pfam" id="PF13177">
    <property type="entry name" value="DNA_pol3_delta2"/>
    <property type="match status" value="1"/>
</dbReference>
<protein>
    <submittedName>
        <fullName evidence="1">DNA polymerase III subunit delta</fullName>
    </submittedName>
</protein>
<dbReference type="AlphaFoldDB" id="A0A2K8NSE0"/>
<sequence>MQIIQFLQKQISEKRLPQSLTLEGQNQELLISTAQEIIRLLCCPNQSYPSDDCDYCLKQKNWFDVLWIGDGATEIGKEVIQTMIQKMQLSALESHGQKIYVIQNAENLKTIASNSLLKFLEEPPHDTYAILLTKDRGRVLPTIKSRCQNFRVNSSQSFASQNAFDDLLRQNDISELMLGSMYLKETTPDELIRMAEQSLTKTIWPLFPQWAEPTLQLIADLKSQVSNKLALDHYFITLCRGADENS</sequence>
<dbReference type="Proteomes" id="UP000232222">
    <property type="component" value="Chromosome"/>
</dbReference>
<organism evidence="1 2">
    <name type="scientific">Entomoplasma freundtii</name>
    <dbReference type="NCBI Taxonomy" id="74700"/>
    <lineage>
        <taxon>Bacteria</taxon>
        <taxon>Bacillati</taxon>
        <taxon>Mycoplasmatota</taxon>
        <taxon>Mollicutes</taxon>
        <taxon>Entomoplasmatales</taxon>
        <taxon>Entomoplasmataceae</taxon>
        <taxon>Entomoplasma</taxon>
    </lineage>
</organism>
<dbReference type="Gene3D" id="3.40.50.300">
    <property type="entry name" value="P-loop containing nucleotide triphosphate hydrolases"/>
    <property type="match status" value="1"/>
</dbReference>
<dbReference type="PANTHER" id="PTHR11669:SF8">
    <property type="entry name" value="DNA POLYMERASE III SUBUNIT DELTA"/>
    <property type="match status" value="1"/>
</dbReference>
<reference evidence="1 2" key="1">
    <citation type="submission" date="2017-11" db="EMBL/GenBank/DDBJ databases">
        <title>Genome sequence of Entomoplasma freundtii BARC 318 (ATCC 51999).</title>
        <authorList>
            <person name="Lo W.-S."/>
            <person name="Gasparich G.E."/>
            <person name="Kuo C.-H."/>
        </authorList>
    </citation>
    <scope>NUCLEOTIDE SEQUENCE [LARGE SCALE GENOMIC DNA]</scope>
    <source>
        <strain evidence="1 2">BARC 318</strain>
    </source>
</reference>
<name>A0A2K8NSE0_9MOLU</name>
<keyword evidence="2" id="KW-1185">Reference proteome</keyword>
<dbReference type="PANTHER" id="PTHR11669">
    <property type="entry name" value="REPLICATION FACTOR C / DNA POLYMERASE III GAMMA-TAU SUBUNIT"/>
    <property type="match status" value="1"/>
</dbReference>
<evidence type="ECO:0000313" key="2">
    <source>
        <dbReference type="Proteomes" id="UP000232222"/>
    </source>
</evidence>